<accession>A0A1E5G0Q8</accession>
<evidence type="ECO:0000313" key="2">
    <source>
        <dbReference type="EMBL" id="OEF96028.1"/>
    </source>
</evidence>
<dbReference type="AlphaFoldDB" id="A0A1E5G0Q8"/>
<keyword evidence="1" id="KW-0812">Transmembrane</keyword>
<protein>
    <submittedName>
        <fullName evidence="2">Uncharacterized protein</fullName>
    </submittedName>
</protein>
<dbReference type="STRING" id="766136.BHF68_09790"/>
<reference evidence="2 3" key="1">
    <citation type="submission" date="2016-09" db="EMBL/GenBank/DDBJ databases">
        <title>Draft genome sequence for the type strain of Desulfuribacillus alkaliarsenatis AHT28, an obligately anaerobic, sulfidogenic bacterium isolated from Russian soda lake sediments.</title>
        <authorList>
            <person name="Abin C.A."/>
            <person name="Hollibaugh J.T."/>
        </authorList>
    </citation>
    <scope>NUCLEOTIDE SEQUENCE [LARGE SCALE GENOMIC DNA]</scope>
    <source>
        <strain evidence="2 3">AHT28</strain>
    </source>
</reference>
<dbReference type="OrthoDB" id="1684397at2"/>
<dbReference type="EMBL" id="MIJE01000033">
    <property type="protein sequence ID" value="OEF96028.1"/>
    <property type="molecule type" value="Genomic_DNA"/>
</dbReference>
<evidence type="ECO:0000313" key="3">
    <source>
        <dbReference type="Proteomes" id="UP000094296"/>
    </source>
</evidence>
<dbReference type="RefSeq" id="WP_069643948.1">
    <property type="nucleotide sequence ID" value="NZ_MIJE01000033.1"/>
</dbReference>
<name>A0A1E5G0Q8_9FIRM</name>
<keyword evidence="3" id="KW-1185">Reference proteome</keyword>
<keyword evidence="1" id="KW-0472">Membrane</keyword>
<evidence type="ECO:0000256" key="1">
    <source>
        <dbReference type="SAM" id="Phobius"/>
    </source>
</evidence>
<dbReference type="Proteomes" id="UP000094296">
    <property type="component" value="Unassembled WGS sequence"/>
</dbReference>
<comment type="caution">
    <text evidence="2">The sequence shown here is derived from an EMBL/GenBank/DDBJ whole genome shotgun (WGS) entry which is preliminary data.</text>
</comment>
<proteinExistence type="predicted"/>
<keyword evidence="1" id="KW-1133">Transmembrane helix</keyword>
<feature type="transmembrane region" description="Helical" evidence="1">
    <location>
        <begin position="20"/>
        <end position="40"/>
    </location>
</feature>
<sequence length="160" mass="18372">MDERRVKDVKFKVFVPVEMLLKKIIVVLVFLLVTSQLLLLNPLTRQYVSIIDKLEGEKVTTIEALPASQIHNNQQWLELILLEDFPRSEISIYINGVKYSNFHDLQMRIPVADQQSVSVTVDGIPGIFSIQIIDSSHDMIEYMPGKIFEVSENSPLQLEF</sequence>
<gene>
    <name evidence="2" type="ORF">BHF68_09790</name>
</gene>
<organism evidence="2 3">
    <name type="scientific">Desulfuribacillus alkaliarsenatis</name>
    <dbReference type="NCBI Taxonomy" id="766136"/>
    <lineage>
        <taxon>Bacteria</taxon>
        <taxon>Bacillati</taxon>
        <taxon>Bacillota</taxon>
        <taxon>Desulfuribacillia</taxon>
        <taxon>Desulfuribacillales</taxon>
        <taxon>Desulfuribacillaceae</taxon>
        <taxon>Desulfuribacillus</taxon>
    </lineage>
</organism>